<dbReference type="AlphaFoldDB" id="A0A2S0NJZ4"/>
<dbReference type="Proteomes" id="UP000239250">
    <property type="component" value="Chromosome"/>
</dbReference>
<evidence type="ECO:0000313" key="3">
    <source>
        <dbReference type="Proteomes" id="UP000239250"/>
    </source>
</evidence>
<feature type="transmembrane region" description="Helical" evidence="1">
    <location>
        <begin position="54"/>
        <end position="77"/>
    </location>
</feature>
<keyword evidence="1" id="KW-0472">Membrane</keyword>
<name>A0A2S0NJZ4_9MOLU</name>
<organism evidence="2 3">
    <name type="scientific">Williamsoniiplasma luminosum</name>
    <dbReference type="NCBI Taxonomy" id="214888"/>
    <lineage>
        <taxon>Bacteria</taxon>
        <taxon>Bacillati</taxon>
        <taxon>Mycoplasmatota</taxon>
        <taxon>Mollicutes</taxon>
        <taxon>Entomoplasmatales</taxon>
        <taxon>Williamsoniiplasma</taxon>
    </lineage>
</organism>
<proteinExistence type="predicted"/>
<protein>
    <submittedName>
        <fullName evidence="2">Uncharacterized protein</fullName>
    </submittedName>
</protein>
<evidence type="ECO:0000313" key="2">
    <source>
        <dbReference type="EMBL" id="AVP49336.1"/>
    </source>
</evidence>
<accession>A0A2S0NJZ4</accession>
<keyword evidence="1" id="KW-1133">Transmembrane helix</keyword>
<dbReference type="EMBL" id="CP027019">
    <property type="protein sequence ID" value="AVP49336.1"/>
    <property type="molecule type" value="Genomic_DNA"/>
</dbReference>
<reference evidence="3" key="1">
    <citation type="submission" date="2018-02" db="EMBL/GenBank/DDBJ databases">
        <title>Firefly genomes illuminate parallel origins of bioluminescence in beetles.</title>
        <authorList>
            <person name="Fallon T.R."/>
            <person name="Lower S.E.S."/>
            <person name="Behringer M."/>
            <person name="Weng J.-K."/>
        </authorList>
    </citation>
    <scope>NUCLEOTIDE SEQUENCE [LARGE SCALE GENOMIC DNA]</scope>
</reference>
<sequence>MALIKTRKVEINLISSIDFEVKISKNKGTYKTPPPTPENEPKKATKMVKQNNKIIISTVVILMFLLIYVISLLFYLIEWPLEAQFLATSS</sequence>
<gene>
    <name evidence="2" type="ORF">C5T88_01940</name>
</gene>
<evidence type="ECO:0000256" key="1">
    <source>
        <dbReference type="SAM" id="Phobius"/>
    </source>
</evidence>
<keyword evidence="1" id="KW-0812">Transmembrane</keyword>